<accession>A0A097QU67</accession>
<evidence type="ECO:0000256" key="4">
    <source>
        <dbReference type="ARBA" id="ARBA00022695"/>
    </source>
</evidence>
<dbReference type="KEGG" id="teu:TEU_06560"/>
<keyword evidence="10" id="KW-1185">Reference proteome</keyword>
<dbReference type="GO" id="GO:0005737">
    <property type="term" value="C:cytoplasm"/>
    <property type="evidence" value="ECO:0007669"/>
    <property type="project" value="UniProtKB-SubCell"/>
</dbReference>
<keyword evidence="3 7" id="KW-0808">Transferase</keyword>
<evidence type="ECO:0000259" key="8">
    <source>
        <dbReference type="Pfam" id="PF01191"/>
    </source>
</evidence>
<reference evidence="9 10" key="1">
    <citation type="journal article" date="2015" name="Int. J. Syst. Evol. Microbiol.">
        <title>Thermococcus eurythermalis sp. nov., a conditional piezophilic hyperthermophilic archaeon with a wide temperature range isolated from an oil-immersed chimney in the Guaymas Basin.</title>
        <authorList>
            <person name="Zhao W."/>
            <person name="Zeng X."/>
            <person name="Xiao X."/>
        </authorList>
    </citation>
    <scope>NUCLEOTIDE SEQUENCE [LARGE SCALE GENOMIC DNA]</scope>
    <source>
        <strain evidence="9 10">A501</strain>
    </source>
</reference>
<protein>
    <recommendedName>
        <fullName evidence="7">DNA-directed RNA polymerase subunit Rpo5</fullName>
        <ecNumber evidence="7">2.7.7.6</ecNumber>
    </recommendedName>
    <alternativeName>
        <fullName evidence="7">DNA-directed RNA polymerase subunit H</fullName>
    </alternativeName>
</protein>
<keyword evidence="5 7" id="KW-0804">Transcription</keyword>
<keyword evidence="4 7" id="KW-0548">Nucleotidyltransferase</keyword>
<dbReference type="HAMAP" id="MF_00025">
    <property type="entry name" value="RNApol_Rpo5_RPB5"/>
    <property type="match status" value="1"/>
</dbReference>
<dbReference type="HOGENOM" id="CLU_058320_4_0_2"/>
<dbReference type="EC" id="2.7.7.6" evidence="7"/>
<gene>
    <name evidence="7" type="primary">rpo5</name>
    <name evidence="7" type="synonym">rpoH</name>
    <name evidence="9" type="ORF">TEU_06560</name>
</gene>
<evidence type="ECO:0000256" key="5">
    <source>
        <dbReference type="ARBA" id="ARBA00023163"/>
    </source>
</evidence>
<dbReference type="GO" id="GO:0006366">
    <property type="term" value="P:transcription by RNA polymerase II"/>
    <property type="evidence" value="ECO:0007669"/>
    <property type="project" value="TreeGrafter"/>
</dbReference>
<dbReference type="InterPro" id="IPR014381">
    <property type="entry name" value="Arch_Rpo5/euc_Rpb5"/>
</dbReference>
<dbReference type="InterPro" id="IPR000783">
    <property type="entry name" value="RNA_pol_subH/Rpb5_C"/>
</dbReference>
<proteinExistence type="inferred from homology"/>
<feature type="domain" description="RNA polymerase subunit H/Rpb5 C-terminal" evidence="8">
    <location>
        <begin position="7"/>
        <end position="79"/>
    </location>
</feature>
<comment type="similarity">
    <text evidence="6 7">Belongs to the archaeal Rpo5/eukaryotic RPB5 RNA polymerase subunit family.</text>
</comment>
<dbReference type="NCBIfam" id="NF007129">
    <property type="entry name" value="PRK09570.1"/>
    <property type="match status" value="1"/>
</dbReference>
<keyword evidence="2 7" id="KW-0963">Cytoplasm</keyword>
<comment type="subcellular location">
    <subcellularLocation>
        <location evidence="7">Cytoplasm</location>
    </subcellularLocation>
</comment>
<dbReference type="PANTHER" id="PTHR10535:SF0">
    <property type="entry name" value="DNA-DIRECTED RNA POLYMERASES I, II, AND III SUBUNIT RPABC1"/>
    <property type="match status" value="1"/>
</dbReference>
<evidence type="ECO:0000313" key="9">
    <source>
        <dbReference type="EMBL" id="AIU70013.1"/>
    </source>
</evidence>
<evidence type="ECO:0000256" key="2">
    <source>
        <dbReference type="ARBA" id="ARBA00022490"/>
    </source>
</evidence>
<dbReference type="InterPro" id="IPR035913">
    <property type="entry name" value="RPB5-like_sf"/>
</dbReference>
<evidence type="ECO:0000256" key="7">
    <source>
        <dbReference type="HAMAP-Rule" id="MF_00025"/>
    </source>
</evidence>
<dbReference type="RefSeq" id="WP_050002988.1">
    <property type="nucleotide sequence ID" value="NZ_CP008887.1"/>
</dbReference>
<evidence type="ECO:0000256" key="1">
    <source>
        <dbReference type="ARBA" id="ARBA00022478"/>
    </source>
</evidence>
<organism evidence="9 10">
    <name type="scientific">Thermococcus eurythermalis</name>
    <dbReference type="NCBI Taxonomy" id="1505907"/>
    <lineage>
        <taxon>Archaea</taxon>
        <taxon>Methanobacteriati</taxon>
        <taxon>Methanobacteriota</taxon>
        <taxon>Thermococci</taxon>
        <taxon>Thermococcales</taxon>
        <taxon>Thermococcaceae</taxon>
        <taxon>Thermococcus</taxon>
    </lineage>
</organism>
<dbReference type="AlphaFoldDB" id="A0A097QU67"/>
<sequence length="82" mass="9534">MAAKKEFNIFDHVLVPEHRILSEEEKEELLKKYRIRISQLPQIKASDPAVVALGAKPGDVIEIRRKSPTAGYYYYYRLVVED</sequence>
<dbReference type="InterPro" id="IPR020608">
    <property type="entry name" value="RNA_pol_subH/Rpb5_CS"/>
</dbReference>
<dbReference type="PROSITE" id="PS01110">
    <property type="entry name" value="RNA_POL_H_23KD"/>
    <property type="match status" value="1"/>
</dbReference>
<dbReference type="PANTHER" id="PTHR10535">
    <property type="entry name" value="DNA-DIRECTED RNA POLYMERASES I, II, AND III SUBUNIT RPABC1"/>
    <property type="match status" value="1"/>
</dbReference>
<dbReference type="FunFam" id="3.90.940.20:FF:000001">
    <property type="entry name" value="DNA-directed RNA polymerases I, II, and III subunit RPABC1"/>
    <property type="match status" value="1"/>
</dbReference>
<evidence type="ECO:0000256" key="6">
    <source>
        <dbReference type="ARBA" id="ARBA00025765"/>
    </source>
</evidence>
<dbReference type="Proteomes" id="UP000029980">
    <property type="component" value="Chromosome"/>
</dbReference>
<dbReference type="Gene3D" id="3.90.940.20">
    <property type="entry name" value="RPB5-like RNA polymerase subunit"/>
    <property type="match status" value="1"/>
</dbReference>
<dbReference type="SUPFAM" id="SSF55287">
    <property type="entry name" value="RPB5-like RNA polymerase subunit"/>
    <property type="match status" value="1"/>
</dbReference>
<comment type="catalytic activity">
    <reaction evidence="7">
        <text>RNA(n) + a ribonucleoside 5'-triphosphate = RNA(n+1) + diphosphate</text>
        <dbReference type="Rhea" id="RHEA:21248"/>
        <dbReference type="Rhea" id="RHEA-COMP:14527"/>
        <dbReference type="Rhea" id="RHEA-COMP:17342"/>
        <dbReference type="ChEBI" id="CHEBI:33019"/>
        <dbReference type="ChEBI" id="CHEBI:61557"/>
        <dbReference type="ChEBI" id="CHEBI:140395"/>
        <dbReference type="EC" id="2.7.7.6"/>
    </reaction>
</comment>
<dbReference type="GO" id="GO:0003899">
    <property type="term" value="F:DNA-directed RNA polymerase activity"/>
    <property type="evidence" value="ECO:0007669"/>
    <property type="project" value="UniProtKB-UniRule"/>
</dbReference>
<dbReference type="GO" id="GO:0000428">
    <property type="term" value="C:DNA-directed RNA polymerase complex"/>
    <property type="evidence" value="ECO:0007669"/>
    <property type="project" value="UniProtKB-KW"/>
</dbReference>
<evidence type="ECO:0000256" key="3">
    <source>
        <dbReference type="ARBA" id="ARBA00022679"/>
    </source>
</evidence>
<dbReference type="OrthoDB" id="30537at2157"/>
<dbReference type="GeneID" id="25153096"/>
<evidence type="ECO:0000313" key="10">
    <source>
        <dbReference type="Proteomes" id="UP000029980"/>
    </source>
</evidence>
<keyword evidence="1 7" id="KW-0240">DNA-directed RNA polymerase</keyword>
<comment type="subunit">
    <text evidence="7">Part of the RNA polymerase complex.</text>
</comment>
<name>A0A097QU67_9EURY</name>
<comment type="function">
    <text evidence="7">DNA-dependent RNA polymerase (RNAP) catalyzes the transcription of DNA into RNA using the four ribonucleoside triphosphates as substrates.</text>
</comment>
<dbReference type="GO" id="GO:0042797">
    <property type="term" value="P:tRNA transcription by RNA polymerase III"/>
    <property type="evidence" value="ECO:0007669"/>
    <property type="project" value="TreeGrafter"/>
</dbReference>
<dbReference type="EMBL" id="CP008887">
    <property type="protein sequence ID" value="AIU70013.1"/>
    <property type="molecule type" value="Genomic_DNA"/>
</dbReference>
<dbReference type="Pfam" id="PF01191">
    <property type="entry name" value="RNA_pol_Rpb5_C"/>
    <property type="match status" value="1"/>
</dbReference>
<dbReference type="GO" id="GO:0003677">
    <property type="term" value="F:DNA binding"/>
    <property type="evidence" value="ECO:0007669"/>
    <property type="project" value="InterPro"/>
</dbReference>
<dbReference type="STRING" id="1505907.TEU_06560"/>
<dbReference type="GO" id="GO:0006362">
    <property type="term" value="P:transcription elongation by RNA polymerase I"/>
    <property type="evidence" value="ECO:0007669"/>
    <property type="project" value="TreeGrafter"/>
</dbReference>